<dbReference type="Proteomes" id="UP001295444">
    <property type="component" value="Chromosome 02"/>
</dbReference>
<keyword evidence="3" id="KW-1185">Reference proteome</keyword>
<feature type="region of interest" description="Disordered" evidence="1">
    <location>
        <begin position="1"/>
        <end position="80"/>
    </location>
</feature>
<evidence type="ECO:0000313" key="2">
    <source>
        <dbReference type="EMBL" id="CAH2246517.1"/>
    </source>
</evidence>
<organism evidence="2 3">
    <name type="scientific">Pelobates cultripes</name>
    <name type="common">Western spadefoot toad</name>
    <dbReference type="NCBI Taxonomy" id="61616"/>
    <lineage>
        <taxon>Eukaryota</taxon>
        <taxon>Metazoa</taxon>
        <taxon>Chordata</taxon>
        <taxon>Craniata</taxon>
        <taxon>Vertebrata</taxon>
        <taxon>Euteleostomi</taxon>
        <taxon>Amphibia</taxon>
        <taxon>Batrachia</taxon>
        <taxon>Anura</taxon>
        <taxon>Pelobatoidea</taxon>
        <taxon>Pelobatidae</taxon>
        <taxon>Pelobates</taxon>
    </lineage>
</organism>
<reference evidence="2" key="1">
    <citation type="submission" date="2022-03" db="EMBL/GenBank/DDBJ databases">
        <authorList>
            <person name="Alioto T."/>
            <person name="Alioto T."/>
            <person name="Gomez Garrido J."/>
        </authorList>
    </citation>
    <scope>NUCLEOTIDE SEQUENCE</scope>
</reference>
<evidence type="ECO:0000313" key="3">
    <source>
        <dbReference type="Proteomes" id="UP001295444"/>
    </source>
</evidence>
<sequence length="114" mass="12447">MAAMPKHLIEKRQISSLRPGSNLTHSDTKPSQDQMGETLTQCGSRDGCLENSFNETAEFGSPSAPSEAPHLPPFPSQKGCDTDMPLWRLNDVGLHTGPSCFAITGIGRPWTKFY</sequence>
<accession>A0AAD1RB73</accession>
<dbReference type="AlphaFoldDB" id="A0AAD1RB73"/>
<feature type="compositionally biased region" description="Polar residues" evidence="1">
    <location>
        <begin position="14"/>
        <end position="43"/>
    </location>
</feature>
<name>A0AAD1RB73_PELCU</name>
<evidence type="ECO:0000256" key="1">
    <source>
        <dbReference type="SAM" id="MobiDB-lite"/>
    </source>
</evidence>
<proteinExistence type="predicted"/>
<gene>
    <name evidence="2" type="ORF">PECUL_23A018450</name>
</gene>
<dbReference type="EMBL" id="OW240913">
    <property type="protein sequence ID" value="CAH2246517.1"/>
    <property type="molecule type" value="Genomic_DNA"/>
</dbReference>
<protein>
    <submittedName>
        <fullName evidence="2">Uncharacterized protein</fullName>
    </submittedName>
</protein>